<dbReference type="Gene3D" id="3.30.70.120">
    <property type="match status" value="1"/>
</dbReference>
<dbReference type="PROSITE" id="PS51343">
    <property type="entry name" value="PII_GLNB_DOM"/>
    <property type="match status" value="1"/>
</dbReference>
<dbReference type="Pfam" id="PF00543">
    <property type="entry name" value="P-II"/>
    <property type="match status" value="1"/>
</dbReference>
<keyword evidence="2" id="KW-1185">Reference proteome</keyword>
<evidence type="ECO:0000313" key="2">
    <source>
        <dbReference type="Proteomes" id="UP000001683"/>
    </source>
</evidence>
<dbReference type="GO" id="GO:0006808">
    <property type="term" value="P:regulation of nitrogen utilization"/>
    <property type="evidence" value="ECO:0007669"/>
    <property type="project" value="InterPro"/>
</dbReference>
<gene>
    <name evidence="1" type="ordered locus">Nther_0343</name>
</gene>
<dbReference type="EMBL" id="CP001034">
    <property type="protein sequence ID" value="ACB83940.1"/>
    <property type="molecule type" value="Genomic_DNA"/>
</dbReference>
<protein>
    <submittedName>
        <fullName evidence="1">PII family protein</fullName>
    </submittedName>
</protein>
<dbReference type="OrthoDB" id="9803021at2"/>
<evidence type="ECO:0000313" key="1">
    <source>
        <dbReference type="EMBL" id="ACB83940.1"/>
    </source>
</evidence>
<organism evidence="1 2">
    <name type="scientific">Natranaerobius thermophilus (strain ATCC BAA-1301 / DSM 18059 / JW/NM-WN-LF)</name>
    <dbReference type="NCBI Taxonomy" id="457570"/>
    <lineage>
        <taxon>Bacteria</taxon>
        <taxon>Bacillati</taxon>
        <taxon>Bacillota</taxon>
        <taxon>Clostridia</taxon>
        <taxon>Natranaerobiales</taxon>
        <taxon>Natranaerobiaceae</taxon>
        <taxon>Natranaerobius</taxon>
    </lineage>
</organism>
<dbReference type="InterPro" id="IPR015867">
    <property type="entry name" value="N-reg_PII/ATP_PRibTrfase_C"/>
</dbReference>
<dbReference type="RefSeq" id="WP_012446828.1">
    <property type="nucleotide sequence ID" value="NC_010718.1"/>
</dbReference>
<dbReference type="KEGG" id="nth:Nther_0343"/>
<dbReference type="InterPro" id="IPR011322">
    <property type="entry name" value="N-reg_PII-like_a/b"/>
</dbReference>
<dbReference type="SUPFAM" id="SSF54913">
    <property type="entry name" value="GlnB-like"/>
    <property type="match status" value="1"/>
</dbReference>
<reference evidence="1 2" key="1">
    <citation type="submission" date="2008-04" db="EMBL/GenBank/DDBJ databases">
        <title>Complete sequence of chromosome of Natranaerobius thermophilus JW/NM-WN-LF.</title>
        <authorList>
            <consortium name="US DOE Joint Genome Institute"/>
            <person name="Copeland A."/>
            <person name="Lucas S."/>
            <person name="Lapidus A."/>
            <person name="Glavina del Rio T."/>
            <person name="Dalin E."/>
            <person name="Tice H."/>
            <person name="Bruce D."/>
            <person name="Goodwin L."/>
            <person name="Pitluck S."/>
            <person name="Chertkov O."/>
            <person name="Brettin T."/>
            <person name="Detter J.C."/>
            <person name="Han C."/>
            <person name="Kuske C.R."/>
            <person name="Schmutz J."/>
            <person name="Larimer F."/>
            <person name="Land M."/>
            <person name="Hauser L."/>
            <person name="Kyrpides N."/>
            <person name="Lykidis A."/>
            <person name="Mesbah N.M."/>
            <person name="Wiegel J."/>
        </authorList>
    </citation>
    <scope>NUCLEOTIDE SEQUENCE [LARGE SCALE GENOMIC DNA]</scope>
    <source>
        <strain evidence="2">ATCC BAA-1301 / DSM 18059 / JW/NM-WN-LF</strain>
    </source>
</reference>
<reference evidence="1 2" key="2">
    <citation type="journal article" date="2011" name="J. Bacteriol.">
        <title>Complete genome sequence of the anaerobic, halophilic alkalithermophile Natranaerobius thermophilus JW/NM-WN-LF.</title>
        <authorList>
            <person name="Zhao B."/>
            <person name="Mesbah N.M."/>
            <person name="Dalin E."/>
            <person name="Goodwin L."/>
            <person name="Nolan M."/>
            <person name="Pitluck S."/>
            <person name="Chertkov O."/>
            <person name="Brettin T.S."/>
            <person name="Han J."/>
            <person name="Larimer F.W."/>
            <person name="Land M.L."/>
            <person name="Hauser L."/>
            <person name="Kyrpides N."/>
            <person name="Wiegel J."/>
        </authorList>
    </citation>
    <scope>NUCLEOTIDE SEQUENCE [LARGE SCALE GENOMIC DNA]</scope>
    <source>
        <strain evidence="2">ATCC BAA-1301 / DSM 18059 / JW/NM-WN-LF</strain>
    </source>
</reference>
<name>B2A5A6_NATTJ</name>
<dbReference type="InParanoid" id="B2A5A6"/>
<proteinExistence type="predicted"/>
<dbReference type="STRING" id="457570.Nther_0343"/>
<sequence>MNETLNMKKKNHSVIVTIVKKGKAKKICQVAKDAGAKGGTTLLARGTSIKDFRKVFGISIDEQRAVVLTIVKQELEDKVFEEILDKCELNKPGTGITFIVDLKKVDGIAHLLKEASQND</sequence>
<accession>B2A5A6</accession>
<dbReference type="eggNOG" id="COG0347">
    <property type="taxonomic scope" value="Bacteria"/>
</dbReference>
<dbReference type="HOGENOM" id="CLU_159089_0_0_9"/>
<dbReference type="Proteomes" id="UP000001683">
    <property type="component" value="Chromosome"/>
</dbReference>
<dbReference type="GO" id="GO:0030234">
    <property type="term" value="F:enzyme regulator activity"/>
    <property type="evidence" value="ECO:0007669"/>
    <property type="project" value="InterPro"/>
</dbReference>
<dbReference type="AlphaFoldDB" id="B2A5A6"/>
<dbReference type="InterPro" id="IPR002187">
    <property type="entry name" value="N-reg_PII"/>
</dbReference>